<feature type="region of interest" description="Disordered" evidence="1">
    <location>
        <begin position="19"/>
        <end position="63"/>
    </location>
</feature>
<accession>L1LA74</accession>
<keyword evidence="4" id="KW-1185">Reference proteome</keyword>
<dbReference type="OrthoDB" id="362458at2759"/>
<evidence type="ECO:0000313" key="4">
    <source>
        <dbReference type="Proteomes" id="UP000031512"/>
    </source>
</evidence>
<dbReference type="Proteomes" id="UP000031512">
    <property type="component" value="Unassembled WGS sequence"/>
</dbReference>
<sequence>MRVLALLWTACLLRQCHGGDDEKPSTSGSSPSAPKETPQGATGVSTGAEGPKDSEERSPVGECMNFANPNGPKYKSFEYFYNENHIILSVPNPGVAVTRVKHFRSAVWEAKPGETVEYIKGYLKNGKVLLILVTKRGPYGVSGKWFIKENGAWNECVQVTEAIKCLKTVTAGSVCEIVLDISIMQDCPECTMFDVKIMGLPATFYFPNPGYIVAAITQGEMVIWQSDGYDYCISCDLYSKHGDPLFALLSIRDGRLLYYKYFEKRNGHWIEVDARVFDERRHALMRSEDSGLPSPQEAEKKSKSKMGKKLSGFFSLKKCKKSKSKSSPGAEGASPERPVRTPVTFRRISGKANSGYEEIGDELSGETIDLAVPDPSLYQSFDYFYDNNPVIMVVPVPGRRVVKLVSPEGLLWKSSDNTLLKHLKLYLDKSGKPVLMYVIMKTSYGMPRQYYSKEGDEWKVFNGDYKRAIDNLRIEPESVTNFSMDISVSTDTDQCTVFNTKVYNVNTRFYAPKHGFHAKEVLDDMSLVWESGENGKCLSCDLYNGQNKPPLLLLVAGYQNMTRTLFFVKINGEWRSITEEEFSLRKNEMAS</sequence>
<comment type="caution">
    <text evidence="3">The sequence shown here is derived from an EMBL/GenBank/DDBJ whole genome shotgun (WGS) entry which is preliminary data.</text>
</comment>
<dbReference type="RefSeq" id="XP_004831611.1">
    <property type="nucleotide sequence ID" value="XM_004831554.1"/>
</dbReference>
<proteinExistence type="predicted"/>
<keyword evidence="2" id="KW-0732">Signal</keyword>
<reference evidence="3 4" key="1">
    <citation type="journal article" date="2012" name="BMC Genomics">
        <title>Comparative genomic analysis and phylogenetic position of Theileria equi.</title>
        <authorList>
            <person name="Kappmeyer L.S."/>
            <person name="Thiagarajan M."/>
            <person name="Herndon D.R."/>
            <person name="Ramsay J.D."/>
            <person name="Caler E."/>
            <person name="Djikeng A."/>
            <person name="Gillespie J.J."/>
            <person name="Lau A.O."/>
            <person name="Roalson E.H."/>
            <person name="Silva J.C."/>
            <person name="Silva M.G."/>
            <person name="Suarez C.E."/>
            <person name="Ueti M.W."/>
            <person name="Nene V.M."/>
            <person name="Mealey R.H."/>
            <person name="Knowles D.P."/>
            <person name="Brayton K.A."/>
        </authorList>
    </citation>
    <scope>NUCLEOTIDE SEQUENCE [LARGE SCALE GENOMIC DNA]</scope>
    <source>
        <strain evidence="3 4">WA</strain>
    </source>
</reference>
<protein>
    <submittedName>
        <fullName evidence="3">Signal peptide containing protein</fullName>
    </submittedName>
</protein>
<dbReference type="GeneID" id="15805019"/>
<dbReference type="Pfam" id="PF04385">
    <property type="entry name" value="FAINT"/>
    <property type="match status" value="3"/>
</dbReference>
<feature type="chain" id="PRO_5003952362" evidence="2">
    <location>
        <begin position="19"/>
        <end position="591"/>
    </location>
</feature>
<feature type="signal peptide" evidence="2">
    <location>
        <begin position="1"/>
        <end position="18"/>
    </location>
</feature>
<evidence type="ECO:0000313" key="3">
    <source>
        <dbReference type="EMBL" id="EKX72159.1"/>
    </source>
</evidence>
<dbReference type="AlphaFoldDB" id="L1LA74"/>
<feature type="region of interest" description="Disordered" evidence="1">
    <location>
        <begin position="287"/>
        <end position="306"/>
    </location>
</feature>
<dbReference type="InterPro" id="IPR007480">
    <property type="entry name" value="DUF529"/>
</dbReference>
<feature type="region of interest" description="Disordered" evidence="1">
    <location>
        <begin position="318"/>
        <end position="343"/>
    </location>
</feature>
<evidence type="ECO:0000256" key="1">
    <source>
        <dbReference type="SAM" id="MobiDB-lite"/>
    </source>
</evidence>
<dbReference type="KEGG" id="beq:BEWA_046230"/>
<feature type="compositionally biased region" description="Basic and acidic residues" evidence="1">
    <location>
        <begin position="50"/>
        <end position="59"/>
    </location>
</feature>
<gene>
    <name evidence="3" type="ORF">BEWA_046230</name>
</gene>
<evidence type="ECO:0000256" key="2">
    <source>
        <dbReference type="SAM" id="SignalP"/>
    </source>
</evidence>
<dbReference type="VEuPathDB" id="PiroplasmaDB:BEWA_046230"/>
<name>L1LA74_THEEQ</name>
<organism evidence="3 4">
    <name type="scientific">Theileria equi strain WA</name>
    <dbReference type="NCBI Taxonomy" id="1537102"/>
    <lineage>
        <taxon>Eukaryota</taxon>
        <taxon>Sar</taxon>
        <taxon>Alveolata</taxon>
        <taxon>Apicomplexa</taxon>
        <taxon>Aconoidasida</taxon>
        <taxon>Piroplasmida</taxon>
        <taxon>Theileriidae</taxon>
        <taxon>Theileria</taxon>
    </lineage>
</organism>
<dbReference type="EMBL" id="ACOU01000007">
    <property type="protein sequence ID" value="EKX72159.1"/>
    <property type="molecule type" value="Genomic_DNA"/>
</dbReference>